<evidence type="ECO:0000256" key="2">
    <source>
        <dbReference type="SAM" id="Phobius"/>
    </source>
</evidence>
<dbReference type="EMBL" id="JANIEX010000126">
    <property type="protein sequence ID" value="KAJ3572839.1"/>
    <property type="molecule type" value="Genomic_DNA"/>
</dbReference>
<name>A0AAD5VY70_9AGAR</name>
<reference evidence="3" key="1">
    <citation type="submission" date="2022-07" db="EMBL/GenBank/DDBJ databases">
        <title>Genome Sequence of Leucocoprinus birnbaumii.</title>
        <authorList>
            <person name="Buettner E."/>
        </authorList>
    </citation>
    <scope>NUCLEOTIDE SEQUENCE</scope>
    <source>
        <strain evidence="3">VT141</strain>
    </source>
</reference>
<evidence type="ECO:0000313" key="3">
    <source>
        <dbReference type="EMBL" id="KAJ3572839.1"/>
    </source>
</evidence>
<comment type="caution">
    <text evidence="3">The sequence shown here is derived from an EMBL/GenBank/DDBJ whole genome shotgun (WGS) entry which is preliminary data.</text>
</comment>
<feature type="transmembrane region" description="Helical" evidence="2">
    <location>
        <begin position="182"/>
        <end position="203"/>
    </location>
</feature>
<feature type="transmembrane region" description="Helical" evidence="2">
    <location>
        <begin position="256"/>
        <end position="280"/>
    </location>
</feature>
<feature type="transmembrane region" description="Helical" evidence="2">
    <location>
        <begin position="136"/>
        <end position="161"/>
    </location>
</feature>
<organism evidence="3 4">
    <name type="scientific">Leucocoprinus birnbaumii</name>
    <dbReference type="NCBI Taxonomy" id="56174"/>
    <lineage>
        <taxon>Eukaryota</taxon>
        <taxon>Fungi</taxon>
        <taxon>Dikarya</taxon>
        <taxon>Basidiomycota</taxon>
        <taxon>Agaricomycotina</taxon>
        <taxon>Agaricomycetes</taxon>
        <taxon>Agaricomycetidae</taxon>
        <taxon>Agaricales</taxon>
        <taxon>Agaricineae</taxon>
        <taxon>Agaricaceae</taxon>
        <taxon>Leucocoprinus</taxon>
    </lineage>
</organism>
<accession>A0AAD5VY70</accession>
<feature type="transmembrane region" description="Helical" evidence="2">
    <location>
        <begin position="351"/>
        <end position="370"/>
    </location>
</feature>
<feature type="transmembrane region" description="Helical" evidence="2">
    <location>
        <begin position="300"/>
        <end position="317"/>
    </location>
</feature>
<evidence type="ECO:0000313" key="4">
    <source>
        <dbReference type="Proteomes" id="UP001213000"/>
    </source>
</evidence>
<feature type="region of interest" description="Disordered" evidence="1">
    <location>
        <begin position="76"/>
        <end position="100"/>
    </location>
</feature>
<keyword evidence="2" id="KW-1133">Transmembrane helix</keyword>
<dbReference type="AlphaFoldDB" id="A0AAD5VY70"/>
<gene>
    <name evidence="3" type="ORF">NP233_g2816</name>
</gene>
<proteinExistence type="predicted"/>
<keyword evidence="2" id="KW-0472">Membrane</keyword>
<feature type="transmembrane region" description="Helical" evidence="2">
    <location>
        <begin position="215"/>
        <end position="236"/>
    </location>
</feature>
<feature type="region of interest" description="Disordered" evidence="1">
    <location>
        <begin position="406"/>
        <end position="426"/>
    </location>
</feature>
<evidence type="ECO:0000256" key="1">
    <source>
        <dbReference type="SAM" id="MobiDB-lite"/>
    </source>
</evidence>
<sequence length="426" mass="46546">MIVVKPWFYWLFSDDRFSDHGAIKRLLSSRPQGRFVREKKGGKDNPKYFTGPTVIDHSSLPRPTVVNIMHHTVPGNCDSKVDDRSNKRLPHGLETPEDTTQVDDTTHLTLLVPRTPMSSDPTLPAYSLPPGNMSQIAIGLVIQAFLNGGLVSLSATCILLLCTLARSNRDGSTGPGCTFWKWLIIVLLALNILYLTLFCVLFTQALHAIPETKSLAILLQLAPVLTVCLTDAVLVWRCYMVANALGPQRHQRFRRLLWILPLGVYITTVVSGTIGAMTIFTGAGEKYQPVLGAVALSSNAFLTIYATTFISICLLRYDRLLSRATMRGSAAPAEKGATEPRRITKLFQESAAINVPVALAAAVTVCNAQWTVGSMLISIAAPCQSLSTVLILHQVAIRKAIDQRRENDDTTPIGISTAEPMSPQTV</sequence>
<keyword evidence="2" id="KW-0812">Transmembrane</keyword>
<dbReference type="Proteomes" id="UP001213000">
    <property type="component" value="Unassembled WGS sequence"/>
</dbReference>
<keyword evidence="4" id="KW-1185">Reference proteome</keyword>
<protein>
    <submittedName>
        <fullName evidence="3">Uncharacterized protein</fullName>
    </submittedName>
</protein>